<dbReference type="InterPro" id="IPR036097">
    <property type="entry name" value="HisK_dim/P_sf"/>
</dbReference>
<evidence type="ECO:0000256" key="10">
    <source>
        <dbReference type="SAM" id="MobiDB-lite"/>
    </source>
</evidence>
<evidence type="ECO:0000256" key="1">
    <source>
        <dbReference type="ARBA" id="ARBA00000085"/>
    </source>
</evidence>
<feature type="compositionally biased region" description="Basic and acidic residues" evidence="10">
    <location>
        <begin position="87"/>
        <end position="99"/>
    </location>
</feature>
<keyword evidence="9" id="KW-0067">ATP-binding</keyword>
<dbReference type="PROSITE" id="PS50109">
    <property type="entry name" value="HIS_KIN"/>
    <property type="match status" value="1"/>
</dbReference>
<feature type="compositionally biased region" description="Basic and acidic residues" evidence="10">
    <location>
        <begin position="429"/>
        <end position="441"/>
    </location>
</feature>
<protein>
    <recommendedName>
        <fullName evidence="3">histidine kinase</fullName>
        <ecNumber evidence="3">2.7.13.3</ecNumber>
    </recommendedName>
</protein>
<dbReference type="InterPro" id="IPR036890">
    <property type="entry name" value="HATPase_C_sf"/>
</dbReference>
<dbReference type="CDD" id="cd06225">
    <property type="entry name" value="HAMP"/>
    <property type="match status" value="1"/>
</dbReference>
<dbReference type="GO" id="GO:0000155">
    <property type="term" value="F:phosphorelay sensor kinase activity"/>
    <property type="evidence" value="ECO:0007669"/>
    <property type="project" value="InterPro"/>
</dbReference>
<dbReference type="InterPro" id="IPR003660">
    <property type="entry name" value="HAMP_dom"/>
</dbReference>
<dbReference type="Gene3D" id="3.30.565.10">
    <property type="entry name" value="Histidine kinase-like ATPase, C-terminal domain"/>
    <property type="match status" value="1"/>
</dbReference>
<keyword evidence="6" id="KW-0808">Transferase</keyword>
<evidence type="ECO:0000256" key="3">
    <source>
        <dbReference type="ARBA" id="ARBA00012438"/>
    </source>
</evidence>
<evidence type="ECO:0000256" key="4">
    <source>
        <dbReference type="ARBA" id="ARBA00022475"/>
    </source>
</evidence>
<keyword evidence="7" id="KW-0547">Nucleotide-binding</keyword>
<feature type="compositionally biased region" description="Basic and acidic residues" evidence="10">
    <location>
        <begin position="560"/>
        <end position="578"/>
    </location>
</feature>
<dbReference type="Pfam" id="PF02518">
    <property type="entry name" value="HATPase_c"/>
    <property type="match status" value="1"/>
</dbReference>
<dbReference type="SUPFAM" id="SSF47384">
    <property type="entry name" value="Homodimeric domain of signal transducing histidine kinase"/>
    <property type="match status" value="1"/>
</dbReference>
<evidence type="ECO:0000256" key="5">
    <source>
        <dbReference type="ARBA" id="ARBA00022553"/>
    </source>
</evidence>
<evidence type="ECO:0000259" key="12">
    <source>
        <dbReference type="PROSITE" id="PS50109"/>
    </source>
</evidence>
<dbReference type="RefSeq" id="WP_109761469.1">
    <property type="nucleotide sequence ID" value="NZ_QGGU01000001.1"/>
</dbReference>
<feature type="region of interest" description="Disordered" evidence="10">
    <location>
        <begin position="418"/>
        <end position="441"/>
    </location>
</feature>
<dbReference type="InterPro" id="IPR003661">
    <property type="entry name" value="HisK_dim/P_dom"/>
</dbReference>
<evidence type="ECO:0000259" key="13">
    <source>
        <dbReference type="PROSITE" id="PS50885"/>
    </source>
</evidence>
<dbReference type="InterPro" id="IPR005467">
    <property type="entry name" value="His_kinase_dom"/>
</dbReference>
<organism evidence="14 15">
    <name type="scientific">Pleionea mediterranea</name>
    <dbReference type="NCBI Taxonomy" id="523701"/>
    <lineage>
        <taxon>Bacteria</taxon>
        <taxon>Pseudomonadati</taxon>
        <taxon>Pseudomonadota</taxon>
        <taxon>Gammaproteobacteria</taxon>
        <taxon>Oceanospirillales</taxon>
        <taxon>Pleioneaceae</taxon>
        <taxon>Pleionea</taxon>
    </lineage>
</organism>
<dbReference type="PANTHER" id="PTHR44936:SF10">
    <property type="entry name" value="SENSOR PROTEIN RSTB"/>
    <property type="match status" value="1"/>
</dbReference>
<keyword evidence="15" id="KW-1185">Reference proteome</keyword>
<evidence type="ECO:0000256" key="6">
    <source>
        <dbReference type="ARBA" id="ARBA00022679"/>
    </source>
</evidence>
<dbReference type="Pfam" id="PF00512">
    <property type="entry name" value="HisKA"/>
    <property type="match status" value="1"/>
</dbReference>
<evidence type="ECO:0000256" key="8">
    <source>
        <dbReference type="ARBA" id="ARBA00022777"/>
    </source>
</evidence>
<evidence type="ECO:0000256" key="2">
    <source>
        <dbReference type="ARBA" id="ARBA00004651"/>
    </source>
</evidence>
<dbReference type="SMART" id="SM00388">
    <property type="entry name" value="HisKA"/>
    <property type="match status" value="1"/>
</dbReference>
<dbReference type="Gene3D" id="6.10.340.10">
    <property type="match status" value="1"/>
</dbReference>
<dbReference type="PROSITE" id="PS50885">
    <property type="entry name" value="HAMP"/>
    <property type="match status" value="1"/>
</dbReference>
<dbReference type="Proteomes" id="UP000245790">
    <property type="component" value="Unassembled WGS sequence"/>
</dbReference>
<dbReference type="CDD" id="cd00082">
    <property type="entry name" value="HisKA"/>
    <property type="match status" value="1"/>
</dbReference>
<gene>
    <name evidence="14" type="ORF">C8D97_101197</name>
</gene>
<feature type="domain" description="HAMP" evidence="13">
    <location>
        <begin position="204"/>
        <end position="259"/>
    </location>
</feature>
<dbReference type="EC" id="2.7.13.3" evidence="3"/>
<keyword evidence="5" id="KW-0597">Phosphoprotein</keyword>
<keyword evidence="11" id="KW-0812">Transmembrane</keyword>
<comment type="catalytic activity">
    <reaction evidence="1">
        <text>ATP + protein L-histidine = ADP + protein N-phospho-L-histidine.</text>
        <dbReference type="EC" id="2.7.13.3"/>
    </reaction>
</comment>
<dbReference type="GO" id="GO:0005886">
    <property type="term" value="C:plasma membrane"/>
    <property type="evidence" value="ECO:0007669"/>
    <property type="project" value="UniProtKB-SubCell"/>
</dbReference>
<dbReference type="AlphaFoldDB" id="A0A316G0H9"/>
<evidence type="ECO:0000313" key="15">
    <source>
        <dbReference type="Proteomes" id="UP000245790"/>
    </source>
</evidence>
<accession>A0A316G0H9</accession>
<keyword evidence="4" id="KW-1003">Cell membrane</keyword>
<feature type="region of interest" description="Disordered" evidence="10">
    <location>
        <begin position="529"/>
        <end position="578"/>
    </location>
</feature>
<evidence type="ECO:0000256" key="7">
    <source>
        <dbReference type="ARBA" id="ARBA00022741"/>
    </source>
</evidence>
<dbReference type="InterPro" id="IPR050980">
    <property type="entry name" value="2C_sensor_his_kinase"/>
</dbReference>
<comment type="caution">
    <text evidence="14">The sequence shown here is derived from an EMBL/GenBank/DDBJ whole genome shotgun (WGS) entry which is preliminary data.</text>
</comment>
<reference evidence="14 15" key="1">
    <citation type="submission" date="2018-05" db="EMBL/GenBank/DDBJ databases">
        <title>Genomic Encyclopedia of Type Strains, Phase IV (KMG-IV): sequencing the most valuable type-strain genomes for metagenomic binning, comparative biology and taxonomic classification.</title>
        <authorList>
            <person name="Goeker M."/>
        </authorList>
    </citation>
    <scope>NUCLEOTIDE SEQUENCE [LARGE SCALE GENOMIC DNA]</scope>
    <source>
        <strain evidence="14 15">DSM 25350</strain>
    </source>
</reference>
<dbReference type="Gene3D" id="1.10.287.130">
    <property type="match status" value="1"/>
</dbReference>
<keyword evidence="11" id="KW-0472">Membrane</keyword>
<proteinExistence type="predicted"/>
<feature type="domain" description="Histidine kinase" evidence="12">
    <location>
        <begin position="279"/>
        <end position="528"/>
    </location>
</feature>
<dbReference type="GO" id="GO:0005524">
    <property type="term" value="F:ATP binding"/>
    <property type="evidence" value="ECO:0007669"/>
    <property type="project" value="UniProtKB-KW"/>
</dbReference>
<comment type="subcellular location">
    <subcellularLocation>
        <location evidence="2">Cell membrane</location>
        <topology evidence="2">Multi-pass membrane protein</topology>
    </subcellularLocation>
</comment>
<keyword evidence="11" id="KW-1133">Transmembrane helix</keyword>
<keyword evidence="8 14" id="KW-0418">Kinase</keyword>
<feature type="transmembrane region" description="Helical" evidence="11">
    <location>
        <begin position="6"/>
        <end position="27"/>
    </location>
</feature>
<name>A0A316G0H9_9GAMM</name>
<evidence type="ECO:0000256" key="11">
    <source>
        <dbReference type="SAM" id="Phobius"/>
    </source>
</evidence>
<dbReference type="InterPro" id="IPR004358">
    <property type="entry name" value="Sig_transdc_His_kin-like_C"/>
</dbReference>
<dbReference type="SUPFAM" id="SSF55874">
    <property type="entry name" value="ATPase domain of HSP90 chaperone/DNA topoisomerase II/histidine kinase"/>
    <property type="match status" value="1"/>
</dbReference>
<dbReference type="EMBL" id="QGGU01000001">
    <property type="protein sequence ID" value="PWK54349.1"/>
    <property type="molecule type" value="Genomic_DNA"/>
</dbReference>
<dbReference type="InterPro" id="IPR003594">
    <property type="entry name" value="HATPase_dom"/>
</dbReference>
<dbReference type="SMART" id="SM00387">
    <property type="entry name" value="HATPase_c"/>
    <property type="match status" value="1"/>
</dbReference>
<evidence type="ECO:0000313" key="14">
    <source>
        <dbReference type="EMBL" id="PWK54349.1"/>
    </source>
</evidence>
<dbReference type="PANTHER" id="PTHR44936">
    <property type="entry name" value="SENSOR PROTEIN CREC"/>
    <property type="match status" value="1"/>
</dbReference>
<dbReference type="SMART" id="SM00304">
    <property type="entry name" value="HAMP"/>
    <property type="match status" value="1"/>
</dbReference>
<evidence type="ECO:0000256" key="9">
    <source>
        <dbReference type="ARBA" id="ARBA00022840"/>
    </source>
</evidence>
<feature type="region of interest" description="Disordered" evidence="10">
    <location>
        <begin position="68"/>
        <end position="125"/>
    </location>
</feature>
<dbReference type="PRINTS" id="PR00344">
    <property type="entry name" value="BCTRLSENSOR"/>
</dbReference>
<sequence length="578" mass="64412">MSLRNIIMLSVLSFLLVVVAINGWHLARLTDNIDQKLGEASFQVSKDTVESMLSQRLSSSVLLVNSRFGTDSGEDDTGDAAVVDGATENKPDELGDSNHSEPSNSESLKLEPSHSAKQANRIKQTHRRMVVRSEQLTLEQMVDLQLSDSGESRSIILERGGQRYFIPIPRTELEKTMEKATDAIIISSVLIIVLSILFFFWISDRITRPLKKVSSTSALIGEGEFGVTIDDAGRFTGSELKHLIGSINKMSAHLQSLEIQKNRLKDQQTTSEISEITRGLAHSIRNPLHTILLSLELRPNDDESYAKLQENIKQQIHRIDQHIKSLMVITTHEALTPEPINVYELLQSIVQEQGSHQCQLMVVLSVQPLLSNRQQSEKNAAIEKHTPEAFDWQVEAVYSELHAVFATLTNNALEAMEGHSTEQQGDSDNTDKSGRSDKSDRSEIAVTVYLSRTNKAEYQIAFVDQGRGVSKQQQANLFKPHNTNKTHGSGMGLYIAQRIISGRYGGTIQYQPNQPQGSVFMVTLSNRELNGSDKVNPDKSQQYKSNGDNHDSDQNSSDKNNNDQAKDSDHSKHSEKSE</sequence>
<feature type="transmembrane region" description="Helical" evidence="11">
    <location>
        <begin position="183"/>
        <end position="202"/>
    </location>
</feature>
<dbReference type="OrthoDB" id="1931120at2"/>